<comment type="function">
    <text evidence="5">Involved in the post-translational conjugation of arginine to the N-terminal aspartate or glutamate of a protein. This arginylation is required for degradation of the protein via the ubiquitin pathway.</text>
</comment>
<dbReference type="GO" id="GO:0004057">
    <property type="term" value="F:arginyl-tRNA--protein transferase activity"/>
    <property type="evidence" value="ECO:0007669"/>
    <property type="project" value="UniProtKB-EC"/>
</dbReference>
<feature type="region of interest" description="Disordered" evidence="6">
    <location>
        <begin position="403"/>
        <end position="503"/>
    </location>
</feature>
<evidence type="ECO:0000256" key="3">
    <source>
        <dbReference type="ARBA" id="ARBA00022786"/>
    </source>
</evidence>
<evidence type="ECO:0000313" key="10">
    <source>
        <dbReference type="Proteomes" id="UP000717515"/>
    </source>
</evidence>
<keyword evidence="3 5" id="KW-0833">Ubl conjugation pathway</keyword>
<dbReference type="AlphaFoldDB" id="A0A9P8A8F6"/>
<proteinExistence type="inferred from homology"/>
<dbReference type="Proteomes" id="UP000717515">
    <property type="component" value="Unassembled WGS sequence"/>
</dbReference>
<comment type="similarity">
    <text evidence="1 5">Belongs to the R-transferase family.</text>
</comment>
<dbReference type="PANTHER" id="PTHR21367">
    <property type="entry name" value="ARGININE-TRNA-PROTEIN TRANSFERASE 1"/>
    <property type="match status" value="1"/>
</dbReference>
<dbReference type="EMBL" id="JAIFTL010000058">
    <property type="protein sequence ID" value="KAG9324720.1"/>
    <property type="molecule type" value="Genomic_DNA"/>
</dbReference>
<evidence type="ECO:0000256" key="2">
    <source>
        <dbReference type="ARBA" id="ARBA00022679"/>
    </source>
</evidence>
<dbReference type="Pfam" id="PF04376">
    <property type="entry name" value="ATE_N"/>
    <property type="match status" value="1"/>
</dbReference>
<feature type="compositionally biased region" description="Low complexity" evidence="6">
    <location>
        <begin position="126"/>
        <end position="143"/>
    </location>
</feature>
<dbReference type="PIRSF" id="PIRSF037207">
    <property type="entry name" value="ATE1_euk"/>
    <property type="match status" value="1"/>
</dbReference>
<feature type="domain" description="N-end aminoacyl transferase N-terminal" evidence="7">
    <location>
        <begin position="17"/>
        <end position="97"/>
    </location>
</feature>
<comment type="catalytic activity">
    <reaction evidence="5">
        <text>an N-terminal L-alpha-aminoacyl-[protein] + L-arginyl-tRNA(Arg) = an N-terminal L-arginyl-L-aminoacyl-[protein] + tRNA(Arg) + H(+)</text>
        <dbReference type="Rhea" id="RHEA:10208"/>
        <dbReference type="Rhea" id="RHEA-COMP:9658"/>
        <dbReference type="Rhea" id="RHEA-COMP:9673"/>
        <dbReference type="Rhea" id="RHEA-COMP:10636"/>
        <dbReference type="Rhea" id="RHEA-COMP:10638"/>
        <dbReference type="ChEBI" id="CHEBI:15378"/>
        <dbReference type="ChEBI" id="CHEBI:78442"/>
        <dbReference type="ChEBI" id="CHEBI:78513"/>
        <dbReference type="ChEBI" id="CHEBI:78597"/>
        <dbReference type="ChEBI" id="CHEBI:83562"/>
        <dbReference type="EC" id="2.3.2.8"/>
    </reaction>
</comment>
<feature type="compositionally biased region" description="Basic and acidic residues" evidence="6">
    <location>
        <begin position="477"/>
        <end position="503"/>
    </location>
</feature>
<dbReference type="InterPro" id="IPR030700">
    <property type="entry name" value="N-end_Aminoacyl_Trfase"/>
</dbReference>
<gene>
    <name evidence="9" type="ORF">KVV02_002498</name>
</gene>
<dbReference type="InterPro" id="IPR017137">
    <property type="entry name" value="Arg-tRNA-P_Trfase_1_euk"/>
</dbReference>
<dbReference type="EC" id="2.3.2.8" evidence="5"/>
<reference evidence="9" key="1">
    <citation type="submission" date="2021-07" db="EMBL/GenBank/DDBJ databases">
        <title>Draft genome of Mortierella alpina, strain LL118, isolated from an aspen leaf litter sample.</title>
        <authorList>
            <person name="Yang S."/>
            <person name="Vinatzer B.A."/>
        </authorList>
    </citation>
    <scope>NUCLEOTIDE SEQUENCE</scope>
    <source>
        <strain evidence="9">LL118</strain>
    </source>
</reference>
<feature type="compositionally biased region" description="Acidic residues" evidence="6">
    <location>
        <begin position="409"/>
        <end position="448"/>
    </location>
</feature>
<evidence type="ECO:0000256" key="4">
    <source>
        <dbReference type="ARBA" id="ARBA00023315"/>
    </source>
</evidence>
<evidence type="ECO:0000259" key="8">
    <source>
        <dbReference type="Pfam" id="PF04377"/>
    </source>
</evidence>
<evidence type="ECO:0000256" key="1">
    <source>
        <dbReference type="ARBA" id="ARBA00009991"/>
    </source>
</evidence>
<dbReference type="GO" id="GO:0005737">
    <property type="term" value="C:cytoplasm"/>
    <property type="evidence" value="ECO:0007669"/>
    <property type="project" value="TreeGrafter"/>
</dbReference>
<feature type="region of interest" description="Disordered" evidence="6">
    <location>
        <begin position="121"/>
        <end position="178"/>
    </location>
</feature>
<sequence>MLLSDLSVITPYGSNVSSCGYCKSTAGSHTYGMSAHFMTCNPIEHLCNRLSDSRVQPSTLSRSGRYLYKPNLRDSCCPQYTIRMKANEFEASKHQRQVVNRFNHYIQEGDDNFEKDITAHQRESADPQTTTTTDADTLPAASSETPVISGSGPEATPPTTAQGKKQKPRKAPKNAATDLKTRISSSEFLLTPEIASWKHRFRTKLEPSSCTDEKHALYVKYQMQIHHDPPSKCQVRNFTNFLVDTPLTASKESTWTEEDPGFGSFHQCYYLDEKLIAVSVIDILPECVSAVYFFYDPDYSVLSLGKYSAQREIALAQTLNSKPGYEDLKYYYMGFYIFTCQKMTYKGQFHPSYLLDPETYNWIEFKKCQEILKEQRYSCFETPTVMDPIFEEKMQTIIRKKKGALVAQDTDEDDEDEGDDDGWASVEEEEEEEEEGDDDDEHDLDPDEFNDRALHSLDDSVGDDLQEGSERKKKKLRSEDEGGKHAASENSTRETTKKARKKEMDQVYREVTSTAAPGCLDPKELTIMDVSGVLSLSGKNTLRPVVVLDIYKNYKEVRETVAEYYAHVGEDLANSMVLYIQ</sequence>
<feature type="domain" description="N-end rule aminoacyl transferase C-terminal" evidence="8">
    <location>
        <begin position="213"/>
        <end position="356"/>
    </location>
</feature>
<dbReference type="InterPro" id="IPR007472">
    <property type="entry name" value="N-end_Aminoacyl_Trfase_C"/>
</dbReference>
<keyword evidence="2 5" id="KW-0808">Transferase</keyword>
<evidence type="ECO:0000313" key="9">
    <source>
        <dbReference type="EMBL" id="KAG9324720.1"/>
    </source>
</evidence>
<accession>A0A9P8A8F6</accession>
<dbReference type="Pfam" id="PF04377">
    <property type="entry name" value="ATE_C"/>
    <property type="match status" value="1"/>
</dbReference>
<keyword evidence="4 5" id="KW-0012">Acyltransferase</keyword>
<dbReference type="SUPFAM" id="SSF55729">
    <property type="entry name" value="Acyl-CoA N-acyltransferases (Nat)"/>
    <property type="match status" value="1"/>
</dbReference>
<name>A0A9P8A8F6_MORAP</name>
<evidence type="ECO:0000256" key="6">
    <source>
        <dbReference type="SAM" id="MobiDB-lite"/>
    </source>
</evidence>
<organism evidence="9 10">
    <name type="scientific">Mortierella alpina</name>
    <name type="common">Oleaginous fungus</name>
    <name type="synonym">Mortierella renispora</name>
    <dbReference type="NCBI Taxonomy" id="64518"/>
    <lineage>
        <taxon>Eukaryota</taxon>
        <taxon>Fungi</taxon>
        <taxon>Fungi incertae sedis</taxon>
        <taxon>Mucoromycota</taxon>
        <taxon>Mortierellomycotina</taxon>
        <taxon>Mortierellomycetes</taxon>
        <taxon>Mortierellales</taxon>
        <taxon>Mortierellaceae</taxon>
        <taxon>Mortierella</taxon>
    </lineage>
</organism>
<protein>
    <recommendedName>
        <fullName evidence="5">Arginyl-tRNA--protein transferase 1</fullName>
        <shortName evidence="5">Arginyltransferase 1</shortName>
        <shortName evidence="5">R-transferase 1</shortName>
        <ecNumber evidence="5">2.3.2.8</ecNumber>
    </recommendedName>
    <alternativeName>
        <fullName evidence="5">Arginine-tRNA--protein transferase 1</fullName>
    </alternativeName>
</protein>
<dbReference type="InterPro" id="IPR007471">
    <property type="entry name" value="N-end_Aminoacyl_Trfase_N"/>
</dbReference>
<comment type="caution">
    <text evidence="9">The sequence shown here is derived from an EMBL/GenBank/DDBJ whole genome shotgun (WGS) entry which is preliminary data.</text>
</comment>
<evidence type="ECO:0000256" key="5">
    <source>
        <dbReference type="PIRNR" id="PIRNR037207"/>
    </source>
</evidence>
<dbReference type="PANTHER" id="PTHR21367:SF1">
    <property type="entry name" value="ARGINYL-TRNA--PROTEIN TRANSFERASE 1"/>
    <property type="match status" value="1"/>
</dbReference>
<evidence type="ECO:0000259" key="7">
    <source>
        <dbReference type="Pfam" id="PF04376"/>
    </source>
</evidence>
<dbReference type="InterPro" id="IPR016181">
    <property type="entry name" value="Acyl_CoA_acyltransferase"/>
</dbReference>
<feature type="compositionally biased region" description="Basic and acidic residues" evidence="6">
    <location>
        <begin position="449"/>
        <end position="458"/>
    </location>
</feature>